<name>A0A0F7CI88_PAEDU</name>
<feature type="transmembrane region" description="Helical" evidence="6">
    <location>
        <begin position="245"/>
        <end position="264"/>
    </location>
</feature>
<dbReference type="OrthoDB" id="34284at2"/>
<evidence type="ECO:0000259" key="7">
    <source>
        <dbReference type="Pfam" id="PF00892"/>
    </source>
</evidence>
<dbReference type="SUPFAM" id="SSF103481">
    <property type="entry name" value="Multidrug resistance efflux transporter EmrE"/>
    <property type="match status" value="2"/>
</dbReference>
<feature type="domain" description="EamA" evidence="7">
    <location>
        <begin position="6"/>
        <end position="139"/>
    </location>
</feature>
<dbReference type="GO" id="GO:0016020">
    <property type="term" value="C:membrane"/>
    <property type="evidence" value="ECO:0007669"/>
    <property type="project" value="UniProtKB-SubCell"/>
</dbReference>
<keyword evidence="4 6" id="KW-1133">Transmembrane helix</keyword>
<feature type="transmembrane region" description="Helical" evidence="6">
    <location>
        <begin position="9"/>
        <end position="32"/>
    </location>
</feature>
<feature type="transmembrane region" description="Helical" evidence="6">
    <location>
        <begin position="213"/>
        <end position="233"/>
    </location>
</feature>
<reference evidence="8 9" key="2">
    <citation type="journal article" date="2016" name="Genome Announc.">
        <title>Genome Sequence of a Gram-Positive Diazotroph, Paenibacillus durus Type Strain ATCC 35681.</title>
        <authorList>
            <person name="Halim M.A."/>
            <person name="Rahman A.Y."/>
            <person name="Sim K.S."/>
            <person name="Yam H.C."/>
            <person name="Rahim A.A."/>
            <person name="Ghazali A.H."/>
            <person name="Najimudin N."/>
        </authorList>
    </citation>
    <scope>NUCLEOTIDE SEQUENCE [LARGE SCALE GENOMIC DNA]</scope>
    <source>
        <strain evidence="8 9">ATCC 35681</strain>
    </source>
</reference>
<feature type="transmembrane region" description="Helical" evidence="6">
    <location>
        <begin position="38"/>
        <end position="55"/>
    </location>
</feature>
<feature type="transmembrane region" description="Helical" evidence="6">
    <location>
        <begin position="125"/>
        <end position="144"/>
    </location>
</feature>
<sequence>MKNTWLGSIYLALAASIWGGMYVVVKIVVAVIPPLELVWIRYLVAIAALLVIGLITRQQWRIHKRDFLLIIAIGVIGNAISIVAQETGTMLSSAQTGAIITSSTPAFMVIFAWLLLKERLTVKKGLSVGLATIGVFLIVGADHVDVSSKLGGIALLIAALTWALMSVLVKRVPGEYSQIVVTAYSILVALIVLTPFVLGRLHALPVSQLAHPAIWGGVLYLGIVSTAGGFLLWNRGLQMLNASSGGLFFFFQPVVGTLLGWLILGENIGVTFWIGSILILSGVLFVIYEKK</sequence>
<dbReference type="PANTHER" id="PTHR32322:SF2">
    <property type="entry name" value="EAMA DOMAIN-CONTAINING PROTEIN"/>
    <property type="match status" value="1"/>
</dbReference>
<evidence type="ECO:0000256" key="6">
    <source>
        <dbReference type="SAM" id="Phobius"/>
    </source>
</evidence>
<comment type="subcellular location">
    <subcellularLocation>
        <location evidence="1">Endomembrane system</location>
        <topology evidence="1">Multi-pass membrane protein</topology>
    </subcellularLocation>
</comment>
<evidence type="ECO:0000256" key="3">
    <source>
        <dbReference type="ARBA" id="ARBA00022692"/>
    </source>
</evidence>
<keyword evidence="5 6" id="KW-0472">Membrane</keyword>
<feature type="transmembrane region" description="Helical" evidence="6">
    <location>
        <begin position="270"/>
        <end position="288"/>
    </location>
</feature>
<feature type="domain" description="EamA" evidence="7">
    <location>
        <begin position="150"/>
        <end position="287"/>
    </location>
</feature>
<evidence type="ECO:0000256" key="5">
    <source>
        <dbReference type="ARBA" id="ARBA00023136"/>
    </source>
</evidence>
<dbReference type="PANTHER" id="PTHR32322">
    <property type="entry name" value="INNER MEMBRANE TRANSPORTER"/>
    <property type="match status" value="1"/>
</dbReference>
<reference evidence="8 9" key="1">
    <citation type="submission" date="2015-03" db="EMBL/GenBank/DDBJ databases">
        <authorList>
            <person name="Abdul Halim M."/>
        </authorList>
    </citation>
    <scope>NUCLEOTIDE SEQUENCE [LARGE SCALE GENOMIC DNA]</scope>
    <source>
        <strain evidence="8 9">ATCC 35681</strain>
    </source>
</reference>
<evidence type="ECO:0000256" key="4">
    <source>
        <dbReference type="ARBA" id="ARBA00022989"/>
    </source>
</evidence>
<evidence type="ECO:0000256" key="2">
    <source>
        <dbReference type="ARBA" id="ARBA00007362"/>
    </source>
</evidence>
<keyword evidence="3 6" id="KW-0812">Transmembrane</keyword>
<protein>
    <submittedName>
        <fullName evidence="8">Membrane protein</fullName>
    </submittedName>
</protein>
<dbReference type="AlphaFoldDB" id="A0A0F7CI88"/>
<dbReference type="Proteomes" id="UP000034189">
    <property type="component" value="Chromosome"/>
</dbReference>
<feature type="transmembrane region" description="Helical" evidence="6">
    <location>
        <begin position="150"/>
        <end position="169"/>
    </location>
</feature>
<evidence type="ECO:0000313" key="8">
    <source>
        <dbReference type="EMBL" id="AKG34385.1"/>
    </source>
</evidence>
<dbReference type="HOGENOM" id="CLU_033863_4_1_9"/>
<dbReference type="InterPro" id="IPR037185">
    <property type="entry name" value="EmrE-like"/>
</dbReference>
<proteinExistence type="inferred from homology"/>
<comment type="similarity">
    <text evidence="2">Belongs to the EamA transporter family.</text>
</comment>
<dbReference type="InterPro" id="IPR000620">
    <property type="entry name" value="EamA_dom"/>
</dbReference>
<dbReference type="Pfam" id="PF00892">
    <property type="entry name" value="EamA"/>
    <property type="match status" value="2"/>
</dbReference>
<gene>
    <name evidence="8" type="ORF">VK70_07190</name>
</gene>
<organism evidence="8 9">
    <name type="scientific">Paenibacillus durus ATCC 35681</name>
    <dbReference type="NCBI Taxonomy" id="1333534"/>
    <lineage>
        <taxon>Bacteria</taxon>
        <taxon>Bacillati</taxon>
        <taxon>Bacillota</taxon>
        <taxon>Bacilli</taxon>
        <taxon>Bacillales</taxon>
        <taxon>Paenibacillaceae</taxon>
        <taxon>Paenibacillus</taxon>
    </lineage>
</organism>
<dbReference type="RefSeq" id="WP_025694144.1">
    <property type="nucleotide sequence ID" value="NZ_ASQQ01000084.1"/>
</dbReference>
<dbReference type="EMBL" id="CP011114">
    <property type="protein sequence ID" value="AKG34385.1"/>
    <property type="molecule type" value="Genomic_DNA"/>
</dbReference>
<dbReference type="InterPro" id="IPR050638">
    <property type="entry name" value="AA-Vitamin_Transporters"/>
</dbReference>
<accession>A0A0F7CI88</accession>
<evidence type="ECO:0000313" key="9">
    <source>
        <dbReference type="Proteomes" id="UP000034189"/>
    </source>
</evidence>
<feature type="transmembrane region" description="Helical" evidence="6">
    <location>
        <begin position="67"/>
        <end position="84"/>
    </location>
</feature>
<dbReference type="PATRIC" id="fig|1333534.5.peg.1576"/>
<feature type="transmembrane region" description="Helical" evidence="6">
    <location>
        <begin position="96"/>
        <end position="116"/>
    </location>
</feature>
<evidence type="ECO:0000256" key="1">
    <source>
        <dbReference type="ARBA" id="ARBA00004127"/>
    </source>
</evidence>
<feature type="transmembrane region" description="Helical" evidence="6">
    <location>
        <begin position="181"/>
        <end position="201"/>
    </location>
</feature>